<feature type="non-terminal residue" evidence="1">
    <location>
        <position position="78"/>
    </location>
</feature>
<evidence type="ECO:0000313" key="1">
    <source>
        <dbReference type="EMBL" id="KAH3672517.1"/>
    </source>
</evidence>
<organism evidence="1 2">
    <name type="scientific">Wickerhamomyces mucosus</name>
    <dbReference type="NCBI Taxonomy" id="1378264"/>
    <lineage>
        <taxon>Eukaryota</taxon>
        <taxon>Fungi</taxon>
        <taxon>Dikarya</taxon>
        <taxon>Ascomycota</taxon>
        <taxon>Saccharomycotina</taxon>
        <taxon>Saccharomycetes</taxon>
        <taxon>Phaffomycetales</taxon>
        <taxon>Wickerhamomycetaceae</taxon>
        <taxon>Wickerhamomyces</taxon>
    </lineage>
</organism>
<reference evidence="1" key="2">
    <citation type="submission" date="2021-01" db="EMBL/GenBank/DDBJ databases">
        <authorList>
            <person name="Schikora-Tamarit M.A."/>
        </authorList>
    </citation>
    <scope>NUCLEOTIDE SEQUENCE</scope>
    <source>
        <strain evidence="1">CBS6341</strain>
    </source>
</reference>
<feature type="non-terminal residue" evidence="1">
    <location>
        <position position="1"/>
    </location>
</feature>
<gene>
    <name evidence="1" type="ORF">WICMUC_004216</name>
</gene>
<reference evidence="1" key="1">
    <citation type="journal article" date="2021" name="Open Biol.">
        <title>Shared evolutionary footprints suggest mitochondrial oxidative damage underlies multiple complex I losses in fungi.</title>
        <authorList>
            <person name="Schikora-Tamarit M.A."/>
            <person name="Marcet-Houben M."/>
            <person name="Nosek J."/>
            <person name="Gabaldon T."/>
        </authorList>
    </citation>
    <scope>NUCLEOTIDE SEQUENCE</scope>
    <source>
        <strain evidence="1">CBS6341</strain>
    </source>
</reference>
<name>A0A9P8PIN3_9ASCO</name>
<dbReference type="Proteomes" id="UP000769528">
    <property type="component" value="Unassembled WGS sequence"/>
</dbReference>
<dbReference type="EMBL" id="JAEUBF010001134">
    <property type="protein sequence ID" value="KAH3672517.1"/>
    <property type="molecule type" value="Genomic_DNA"/>
</dbReference>
<keyword evidence="2" id="KW-1185">Reference proteome</keyword>
<sequence>GIGPVTAMQIIEKFSDLAEFRDWFQNGMLDITEKEESQVAENEKDKKWLQKLRRKLTNLPSLSTINESFPDPEVTNAY</sequence>
<protein>
    <submittedName>
        <fullName evidence="1">Uncharacterized protein</fullName>
    </submittedName>
</protein>
<comment type="caution">
    <text evidence="1">The sequence shown here is derived from an EMBL/GenBank/DDBJ whole genome shotgun (WGS) entry which is preliminary data.</text>
</comment>
<dbReference type="AlphaFoldDB" id="A0A9P8PIN3"/>
<evidence type="ECO:0000313" key="2">
    <source>
        <dbReference type="Proteomes" id="UP000769528"/>
    </source>
</evidence>
<proteinExistence type="predicted"/>
<accession>A0A9P8PIN3</accession>